<accession>A0A9D1THL9</accession>
<keyword evidence="2" id="KW-0560">Oxidoreductase</keyword>
<evidence type="ECO:0000259" key="3">
    <source>
        <dbReference type="Pfam" id="PF01408"/>
    </source>
</evidence>
<feature type="domain" description="Gfo/Idh/MocA-like oxidoreductase N-terminal" evidence="3">
    <location>
        <begin position="5"/>
        <end position="123"/>
    </location>
</feature>
<dbReference type="Pfam" id="PF01408">
    <property type="entry name" value="GFO_IDH_MocA"/>
    <property type="match status" value="1"/>
</dbReference>
<dbReference type="GO" id="GO:0000166">
    <property type="term" value="F:nucleotide binding"/>
    <property type="evidence" value="ECO:0007669"/>
    <property type="project" value="InterPro"/>
</dbReference>
<dbReference type="PANTHER" id="PTHR22604:SF105">
    <property type="entry name" value="TRANS-1,2-DIHYDROBENZENE-1,2-DIOL DEHYDROGENASE"/>
    <property type="match status" value="1"/>
</dbReference>
<dbReference type="GO" id="GO:0016491">
    <property type="term" value="F:oxidoreductase activity"/>
    <property type="evidence" value="ECO:0007669"/>
    <property type="project" value="UniProtKB-KW"/>
</dbReference>
<evidence type="ECO:0000313" key="6">
    <source>
        <dbReference type="Proteomes" id="UP000886808"/>
    </source>
</evidence>
<dbReference type="InterPro" id="IPR036291">
    <property type="entry name" value="NAD(P)-bd_dom_sf"/>
</dbReference>
<dbReference type="InterPro" id="IPR050984">
    <property type="entry name" value="Gfo/Idh/MocA_domain"/>
</dbReference>
<evidence type="ECO:0000259" key="4">
    <source>
        <dbReference type="Pfam" id="PF22725"/>
    </source>
</evidence>
<protein>
    <submittedName>
        <fullName evidence="5">Gfo/Idh/MocA family oxidoreductase</fullName>
    </submittedName>
</protein>
<dbReference type="InterPro" id="IPR055170">
    <property type="entry name" value="GFO_IDH_MocA-like_dom"/>
</dbReference>
<evidence type="ECO:0000256" key="1">
    <source>
        <dbReference type="ARBA" id="ARBA00010928"/>
    </source>
</evidence>
<comment type="similarity">
    <text evidence="1">Belongs to the Gfo/Idh/MocA family.</text>
</comment>
<dbReference type="Pfam" id="PF22725">
    <property type="entry name" value="GFO_IDH_MocA_C3"/>
    <property type="match status" value="1"/>
</dbReference>
<dbReference type="InterPro" id="IPR000683">
    <property type="entry name" value="Gfo/Idh/MocA-like_OxRdtase_N"/>
</dbReference>
<dbReference type="Gene3D" id="3.30.360.10">
    <property type="entry name" value="Dihydrodipicolinate Reductase, domain 2"/>
    <property type="match status" value="1"/>
</dbReference>
<dbReference type="Gene3D" id="3.40.50.720">
    <property type="entry name" value="NAD(P)-binding Rossmann-like Domain"/>
    <property type="match status" value="1"/>
</dbReference>
<dbReference type="AlphaFoldDB" id="A0A9D1THL9"/>
<dbReference type="EMBL" id="DXIE01000028">
    <property type="protein sequence ID" value="HIV62129.1"/>
    <property type="molecule type" value="Genomic_DNA"/>
</dbReference>
<evidence type="ECO:0000313" key="5">
    <source>
        <dbReference type="EMBL" id="HIV62129.1"/>
    </source>
</evidence>
<feature type="domain" description="GFO/IDH/MocA-like oxidoreductase" evidence="4">
    <location>
        <begin position="132"/>
        <end position="247"/>
    </location>
</feature>
<reference evidence="5" key="1">
    <citation type="journal article" date="2021" name="PeerJ">
        <title>Extensive microbial diversity within the chicken gut microbiome revealed by metagenomics and culture.</title>
        <authorList>
            <person name="Gilroy R."/>
            <person name="Ravi A."/>
            <person name="Getino M."/>
            <person name="Pursley I."/>
            <person name="Horton D.L."/>
            <person name="Alikhan N.F."/>
            <person name="Baker D."/>
            <person name="Gharbi K."/>
            <person name="Hall N."/>
            <person name="Watson M."/>
            <person name="Adriaenssens E.M."/>
            <person name="Foster-Nyarko E."/>
            <person name="Jarju S."/>
            <person name="Secka A."/>
            <person name="Antonio M."/>
            <person name="Oren A."/>
            <person name="Chaudhuri R.R."/>
            <person name="La Ragione R."/>
            <person name="Hildebrand F."/>
            <person name="Pallen M.J."/>
        </authorList>
    </citation>
    <scope>NUCLEOTIDE SEQUENCE</scope>
    <source>
        <strain evidence="5">CHK193-4272</strain>
    </source>
</reference>
<sequence length="315" mass="34981">MINMKLGILGTADIAFRRFLPALSKCPQITYAGVASRTPEKGLKFQENFGGKVYESYDALLADESIDAVYVPLPPALHFEWGKKVLNAGKHLFMEKPFTTKQSDTKQLLELPDQKGLKVHENYMFLYHSQLAKIKEMIADGSLGDIRLYKMSFGFPMRGQGDFRYNKELGGGALLDCGGYPVRLALELLGNTAKVVHSKLVQPNGFEVDLYGSAVMENDVGEVAQISFGMDNAYQCQLEVWGSKATLIAPRIFTAGDGIKPTLILRTSFDESKMELDADDQFLHSIEEFVWNTTTIAIQSQASLVSNIQNGVIYK</sequence>
<dbReference type="SUPFAM" id="SSF55347">
    <property type="entry name" value="Glyceraldehyde-3-phosphate dehydrogenase-like, C-terminal domain"/>
    <property type="match status" value="1"/>
</dbReference>
<organism evidence="5 6">
    <name type="scientific">Candidatus Butyricicoccus avistercoris</name>
    <dbReference type="NCBI Taxonomy" id="2838518"/>
    <lineage>
        <taxon>Bacteria</taxon>
        <taxon>Bacillati</taxon>
        <taxon>Bacillota</taxon>
        <taxon>Clostridia</taxon>
        <taxon>Eubacteriales</taxon>
        <taxon>Butyricicoccaceae</taxon>
        <taxon>Butyricicoccus</taxon>
    </lineage>
</organism>
<evidence type="ECO:0000256" key="2">
    <source>
        <dbReference type="ARBA" id="ARBA00023002"/>
    </source>
</evidence>
<dbReference type="PANTHER" id="PTHR22604">
    <property type="entry name" value="OXIDOREDUCTASES"/>
    <property type="match status" value="1"/>
</dbReference>
<dbReference type="Proteomes" id="UP000886808">
    <property type="component" value="Unassembled WGS sequence"/>
</dbReference>
<name>A0A9D1THL9_9FIRM</name>
<dbReference type="SUPFAM" id="SSF51735">
    <property type="entry name" value="NAD(P)-binding Rossmann-fold domains"/>
    <property type="match status" value="1"/>
</dbReference>
<comment type="caution">
    <text evidence="5">The sequence shown here is derived from an EMBL/GenBank/DDBJ whole genome shotgun (WGS) entry which is preliminary data.</text>
</comment>
<gene>
    <name evidence="5" type="ORF">H9746_04675</name>
</gene>
<proteinExistence type="inferred from homology"/>
<reference evidence="5" key="2">
    <citation type="submission" date="2021-04" db="EMBL/GenBank/DDBJ databases">
        <authorList>
            <person name="Gilroy R."/>
        </authorList>
    </citation>
    <scope>NUCLEOTIDE SEQUENCE</scope>
    <source>
        <strain evidence="5">CHK193-4272</strain>
    </source>
</reference>